<evidence type="ECO:0000256" key="6">
    <source>
        <dbReference type="ARBA" id="ARBA00022723"/>
    </source>
</evidence>
<evidence type="ECO:0000256" key="12">
    <source>
        <dbReference type="RuleBase" id="RU004279"/>
    </source>
</evidence>
<dbReference type="InterPro" id="IPR000722">
    <property type="entry name" value="RNA_pol_asu"/>
</dbReference>
<dbReference type="GO" id="GO:0046872">
    <property type="term" value="F:metal ion binding"/>
    <property type="evidence" value="ECO:0007669"/>
    <property type="project" value="UniProtKB-KW"/>
</dbReference>
<proteinExistence type="inferred from homology"/>
<keyword evidence="5 12" id="KW-0548">Nucleotidyltransferase</keyword>
<evidence type="ECO:0000256" key="2">
    <source>
        <dbReference type="ARBA" id="ARBA00006460"/>
    </source>
</evidence>
<dbReference type="InterPro" id="IPR007080">
    <property type="entry name" value="RNA_pol_Rpb1_1"/>
</dbReference>
<dbReference type="SMART" id="SM00663">
    <property type="entry name" value="RPOLA_N"/>
    <property type="match status" value="1"/>
</dbReference>
<organism evidence="15 16">
    <name type="scientific">Saponaria officinalis</name>
    <name type="common">Common soapwort</name>
    <name type="synonym">Lychnis saponaria</name>
    <dbReference type="NCBI Taxonomy" id="3572"/>
    <lineage>
        <taxon>Eukaryota</taxon>
        <taxon>Viridiplantae</taxon>
        <taxon>Streptophyta</taxon>
        <taxon>Embryophyta</taxon>
        <taxon>Tracheophyta</taxon>
        <taxon>Spermatophyta</taxon>
        <taxon>Magnoliopsida</taxon>
        <taxon>eudicotyledons</taxon>
        <taxon>Gunneridae</taxon>
        <taxon>Pentapetalae</taxon>
        <taxon>Caryophyllales</taxon>
        <taxon>Caryophyllaceae</taxon>
        <taxon>Caryophylleae</taxon>
        <taxon>Saponaria</taxon>
    </lineage>
</organism>
<dbReference type="InterPro" id="IPR007083">
    <property type="entry name" value="RNA_pol_Rpb1_4"/>
</dbReference>
<comment type="caution">
    <text evidence="15">The sequence shown here is derived from an EMBL/GenBank/DDBJ whole genome shotgun (WGS) entry which is preliminary data.</text>
</comment>
<dbReference type="Gene3D" id="1.10.150.390">
    <property type="match status" value="1"/>
</dbReference>
<dbReference type="InterPro" id="IPR007066">
    <property type="entry name" value="RNA_pol_Rpb1_3"/>
</dbReference>
<evidence type="ECO:0000256" key="10">
    <source>
        <dbReference type="ARBA" id="ARBA00023242"/>
    </source>
</evidence>
<feature type="compositionally biased region" description="Basic and acidic residues" evidence="13">
    <location>
        <begin position="1395"/>
        <end position="1413"/>
    </location>
</feature>
<accession>A0AAW1I6G7</accession>
<keyword evidence="4 12" id="KW-0808">Transferase</keyword>
<feature type="region of interest" description="Disordered" evidence="13">
    <location>
        <begin position="1303"/>
        <end position="1435"/>
    </location>
</feature>
<dbReference type="PANTHER" id="PTHR19376:SF11">
    <property type="entry name" value="DNA-DIRECTED RNA POLYMERASE I SUBUNIT RPA1"/>
    <property type="match status" value="1"/>
</dbReference>
<dbReference type="InterPro" id="IPR038120">
    <property type="entry name" value="Rpb1_funnel_sf"/>
</dbReference>
<dbReference type="InterPro" id="IPR015699">
    <property type="entry name" value="DNA-dir_RNA_pol1_lsu_N"/>
</dbReference>
<keyword evidence="3 12" id="KW-0240">DNA-directed RNA polymerase</keyword>
<comment type="catalytic activity">
    <reaction evidence="11 12">
        <text>RNA(n) + a ribonucleoside 5'-triphosphate = RNA(n+1) + diphosphate</text>
        <dbReference type="Rhea" id="RHEA:21248"/>
        <dbReference type="Rhea" id="RHEA-COMP:14527"/>
        <dbReference type="Rhea" id="RHEA-COMP:17342"/>
        <dbReference type="ChEBI" id="CHEBI:33019"/>
        <dbReference type="ChEBI" id="CHEBI:61557"/>
        <dbReference type="ChEBI" id="CHEBI:140395"/>
        <dbReference type="EC" id="2.7.7.6"/>
    </reaction>
</comment>
<dbReference type="Gene3D" id="6.10.250.2940">
    <property type="match status" value="1"/>
</dbReference>
<feature type="region of interest" description="Disordered" evidence="13">
    <location>
        <begin position="239"/>
        <end position="280"/>
    </location>
</feature>
<feature type="domain" description="RNA polymerase N-terminal" evidence="14">
    <location>
        <begin position="323"/>
        <end position="638"/>
    </location>
</feature>
<reference evidence="15" key="1">
    <citation type="submission" date="2024-03" db="EMBL/GenBank/DDBJ databases">
        <title>WGS assembly of Saponaria officinalis var. Norfolk2.</title>
        <authorList>
            <person name="Jenkins J."/>
            <person name="Shu S."/>
            <person name="Grimwood J."/>
            <person name="Barry K."/>
            <person name="Goodstein D."/>
            <person name="Schmutz J."/>
            <person name="Leebens-Mack J."/>
            <person name="Osbourn A."/>
        </authorList>
    </citation>
    <scope>NUCLEOTIDE SEQUENCE [LARGE SCALE GENOMIC DNA]</scope>
    <source>
        <strain evidence="15">JIC</strain>
    </source>
</reference>
<evidence type="ECO:0000256" key="7">
    <source>
        <dbReference type="ARBA" id="ARBA00022833"/>
    </source>
</evidence>
<dbReference type="Pfam" id="PF00623">
    <property type="entry name" value="RNA_pol_Rpb1_2"/>
    <property type="match status" value="1"/>
</dbReference>
<dbReference type="Gene3D" id="1.10.274.100">
    <property type="entry name" value="RNA polymerase Rpb1, domain 3"/>
    <property type="match status" value="1"/>
</dbReference>
<comment type="subcellular location">
    <subcellularLocation>
        <location evidence="1">Nucleus</location>
    </subcellularLocation>
</comment>
<evidence type="ECO:0000256" key="3">
    <source>
        <dbReference type="ARBA" id="ARBA00022478"/>
    </source>
</evidence>
<evidence type="ECO:0000256" key="1">
    <source>
        <dbReference type="ARBA" id="ARBA00004123"/>
    </source>
</evidence>
<evidence type="ECO:0000256" key="13">
    <source>
        <dbReference type="SAM" id="MobiDB-lite"/>
    </source>
</evidence>
<comment type="function">
    <text evidence="12">DNA-dependent RNA polymerase catalyzes the transcription of DNA into RNA using the four ribonucleoside triphosphates as substrates.</text>
</comment>
<dbReference type="EC" id="2.7.7.6" evidence="12"/>
<name>A0AAW1I6G7_SAPOF</name>
<evidence type="ECO:0000313" key="15">
    <source>
        <dbReference type="EMBL" id="KAK9684124.1"/>
    </source>
</evidence>
<keyword evidence="8" id="KW-0460">Magnesium</keyword>
<feature type="compositionally biased region" description="Acidic residues" evidence="13">
    <location>
        <begin position="1353"/>
        <end position="1363"/>
    </location>
</feature>
<dbReference type="Gene3D" id="3.30.1490.180">
    <property type="entry name" value="RNA polymerase ii"/>
    <property type="match status" value="1"/>
</dbReference>
<dbReference type="SUPFAM" id="SSF64484">
    <property type="entry name" value="beta and beta-prime subunits of DNA dependent RNA-polymerase"/>
    <property type="match status" value="1"/>
</dbReference>
<dbReference type="Gene3D" id="2.40.40.20">
    <property type="match status" value="1"/>
</dbReference>
<dbReference type="Gene3D" id="1.10.132.30">
    <property type="match status" value="1"/>
</dbReference>
<evidence type="ECO:0000256" key="5">
    <source>
        <dbReference type="ARBA" id="ARBA00022695"/>
    </source>
</evidence>
<dbReference type="InterPro" id="IPR045867">
    <property type="entry name" value="DNA-dir_RpoC_beta_prime"/>
</dbReference>
<dbReference type="Proteomes" id="UP001443914">
    <property type="component" value="Unassembled WGS sequence"/>
</dbReference>
<dbReference type="Pfam" id="PF04997">
    <property type="entry name" value="RNA_pol_Rpb1_1"/>
    <property type="match status" value="1"/>
</dbReference>
<dbReference type="InterPro" id="IPR047107">
    <property type="entry name" value="DNA-dir_RNA_pol1_lsu_C"/>
</dbReference>
<evidence type="ECO:0000256" key="8">
    <source>
        <dbReference type="ARBA" id="ARBA00022842"/>
    </source>
</evidence>
<protein>
    <recommendedName>
        <fullName evidence="12">DNA-directed RNA polymerase subunit</fullName>
        <ecNumber evidence="12">2.7.7.6</ecNumber>
    </recommendedName>
</protein>
<dbReference type="CDD" id="cd01435">
    <property type="entry name" value="RNAP_I_RPA1_N"/>
    <property type="match status" value="1"/>
</dbReference>
<keyword evidence="9 12" id="KW-0804">Transcription</keyword>
<dbReference type="Gene3D" id="6.20.50.80">
    <property type="match status" value="1"/>
</dbReference>
<comment type="similarity">
    <text evidence="2 12">Belongs to the RNA polymerase beta' chain family.</text>
</comment>
<dbReference type="GO" id="GO:0003677">
    <property type="term" value="F:DNA binding"/>
    <property type="evidence" value="ECO:0007669"/>
    <property type="project" value="InterPro"/>
</dbReference>
<keyword evidence="10" id="KW-0539">Nucleus</keyword>
<dbReference type="FunFam" id="1.10.274.100:FF:000015">
    <property type="entry name" value="DNA-directed RNA polymerase subunit"/>
    <property type="match status" value="1"/>
</dbReference>
<keyword evidence="7" id="KW-0862">Zinc</keyword>
<dbReference type="GO" id="GO:0005736">
    <property type="term" value="C:RNA polymerase I complex"/>
    <property type="evidence" value="ECO:0007669"/>
    <property type="project" value="TreeGrafter"/>
</dbReference>
<evidence type="ECO:0000313" key="16">
    <source>
        <dbReference type="Proteomes" id="UP001443914"/>
    </source>
</evidence>
<evidence type="ECO:0000259" key="14">
    <source>
        <dbReference type="SMART" id="SM00663"/>
    </source>
</evidence>
<feature type="region of interest" description="Disordered" evidence="13">
    <location>
        <begin position="138"/>
        <end position="159"/>
    </location>
</feature>
<feature type="compositionally biased region" description="Acidic residues" evidence="13">
    <location>
        <begin position="1374"/>
        <end position="1394"/>
    </location>
</feature>
<evidence type="ECO:0000256" key="11">
    <source>
        <dbReference type="ARBA" id="ARBA00048552"/>
    </source>
</evidence>
<dbReference type="Pfam" id="PF05000">
    <property type="entry name" value="RNA_pol_Rpb1_4"/>
    <property type="match status" value="1"/>
</dbReference>
<dbReference type="EMBL" id="JBDFQZ010000010">
    <property type="protein sequence ID" value="KAK9684124.1"/>
    <property type="molecule type" value="Genomic_DNA"/>
</dbReference>
<dbReference type="GO" id="GO:0006351">
    <property type="term" value="P:DNA-templated transcription"/>
    <property type="evidence" value="ECO:0007669"/>
    <property type="project" value="InterPro"/>
</dbReference>
<dbReference type="Pfam" id="PF04983">
    <property type="entry name" value="RNA_pol_Rpb1_3"/>
    <property type="match status" value="1"/>
</dbReference>
<gene>
    <name evidence="15" type="ORF">RND81_10G187900</name>
</gene>
<dbReference type="InterPro" id="IPR044893">
    <property type="entry name" value="RNA_pol_Rpb1_clamp_domain"/>
</dbReference>
<dbReference type="InterPro" id="IPR042102">
    <property type="entry name" value="RNA_pol_Rpb1_3_sf"/>
</dbReference>
<evidence type="ECO:0000256" key="9">
    <source>
        <dbReference type="ARBA" id="ARBA00023163"/>
    </source>
</evidence>
<dbReference type="CDD" id="cd02735">
    <property type="entry name" value="RNAP_I_Rpa1_C"/>
    <property type="match status" value="1"/>
</dbReference>
<dbReference type="Gene3D" id="3.30.70.2850">
    <property type="match status" value="1"/>
</dbReference>
<feature type="compositionally biased region" description="Acidic residues" evidence="13">
    <location>
        <begin position="1323"/>
        <end position="1341"/>
    </location>
</feature>
<dbReference type="InterPro" id="IPR006592">
    <property type="entry name" value="RNA_pol_N"/>
</dbReference>
<dbReference type="Gene3D" id="4.10.860.120">
    <property type="entry name" value="RNA polymerase II, clamp domain"/>
    <property type="match status" value="1"/>
</dbReference>
<dbReference type="PANTHER" id="PTHR19376">
    <property type="entry name" value="DNA-DIRECTED RNA POLYMERASE"/>
    <property type="match status" value="1"/>
</dbReference>
<dbReference type="GO" id="GO:0003899">
    <property type="term" value="F:DNA-directed RNA polymerase activity"/>
    <property type="evidence" value="ECO:0007669"/>
    <property type="project" value="UniProtKB-EC"/>
</dbReference>
<sequence>MSQPAAEMGTETVEAVRFGIYTDDEIRKLSVKKITNRELLNNVGQPELDGLYDPVLGPFDDISPCKTCCQRSFYCTGHCGHIDLVQVVYHPLLFNMLCRVLQNTCLKCFHFKANVEEVQLCIAKLNLIKESDIVGSRMLESPSSNPSVDSDSDHELGGIHASHNHTDQCKWTSLQLTEAYTILNSFLKRRSGKCHCGAKNPAITKPTFGWLQVNAMVDEDIRSNSMKGFMVDSPIGEDDYDKSASEVENADSQNSGHVASKKRKGKTNDTNSEFSRSKTKRSLLPTEVREILARLWVEEAALCSFICDIQQHRLPSEKKSSFMMFFMNTLLVPPTKFRPPSKGGDSVMEHPHTVLLQRILDCNKNLANAYQQDTDRTNAWLRLQQSINILFDSKSAAGTGQKDIAPGICQLLEKKEGMFRQKMMGKRVNFACRSVISPDPYLAVNEIGIPPVFALRLTYPERVTPWNMSCLRDAVVNGPDVHPGATHYVDKMSTMKLPPNRKSRISLSRKLPSSRGVLTQPGKSGNYGYEGKVVLRHMRNGDVVLVNRQPTLHKPSIIALKVRVLPGERTIRFHYANCDSFNADFDGDEINVHFPQDEISRSEAYNIVNANNQYIVPTRGDPKRALIQDHIVSAVLLTKRDTFLTWSEFSELLYASGVCSFSAPSLNSNSGKKVSVLESEDFILANPPAIIRPRRLWTGKQVITAILNHITKGCLPFSVKKRAKIAREYFGKDESKKKNTDEVVGKKKRTKMVEPVHNIDEDVVFVYKNELVQGVIDKEQFGKYGLVHTVQEMYGPNAAGNLLSVLSRVLTAYFQTHGFTCGVDDLLLVQPYDEQRKKLLDISLNSGEEVHLQFIGHEKEHLESSEMQIEIEKAIRRNGESAVALLDGMMRSKLNTLNSAVTKLFPEGLNKPFRKNCLSLMTLSGAKGGTFNFQQISLLLGQQELEGKRVPRMVSGKTLPCFPPWDTSARAGGFISDRYLTGLKPQEFYFHCMAGREGLVDTAVKTSRSGYLQRCLIKNLECLKVHYDYTVRDADGSIVQFRYGEDGVDVHQKNYMQEFEALALNQRLIVSNNPLSQSDHSCLSEFVEEDNEVPNQLATKAEKFCADHAKDINSGLKRRKDRSNFIKLVRNKYYMSLAQPGEPVGVIAAQSVGEPSTQMTLNTFHHAGRGEMNVTLGIPRLQEILMTASVAIKTPTMTCPLLKSKEKDDAERLASKLKRITVADVVEKLDVSIVPFSVDNNAICSIYKLKMKLYEPELYPPHADITLEDCHNTLEEKFVDDLQTAMESHLVLLEKINVISSVSEPKNSDDMEIDDSESKRPDDDDDDDDNDGSGEGAEDLGSDAQKAKRQATDEMDYDTEAEEEKANRQTVDDMGSEDDDDVEEEMPVAEDEGEVYQHEDHNSKEDTKQDVKRTSSRSESTGKKDTKQVVQGTSRKKKENRVKICHLATEGVNFEVHFMLVNEPHILLAQIAEKTAKKVYVKTAGKIEQCKVVELHLDDSDKGGIPMLRKGKESRPALQTAGLDFPAFWDMQDDLDVRFISTNDIHAVLNTYGVEAARATIITEIFTVFGHYGVTVDMRHLTLIADYMTHTGGYRPMSRSGGMADSTSTFSKMSYESASKFLTEAATFGLVDNLETPSARLCLGLPANVGTGCFDLMQQIDV</sequence>
<keyword evidence="16" id="KW-1185">Reference proteome</keyword>
<dbReference type="InterPro" id="IPR007081">
    <property type="entry name" value="RNA_pol_Rpb1_5"/>
</dbReference>
<keyword evidence="6" id="KW-0479">Metal-binding</keyword>
<dbReference type="Pfam" id="PF04998">
    <property type="entry name" value="RNA_pol_Rpb1_5"/>
    <property type="match status" value="1"/>
</dbReference>
<evidence type="ECO:0000256" key="4">
    <source>
        <dbReference type="ARBA" id="ARBA00022679"/>
    </source>
</evidence>